<dbReference type="GO" id="GO:0016020">
    <property type="term" value="C:membrane"/>
    <property type="evidence" value="ECO:0007669"/>
    <property type="project" value="UniProtKB-SubCell"/>
</dbReference>
<dbReference type="Pfam" id="PF06963">
    <property type="entry name" value="FPN1"/>
    <property type="match status" value="1"/>
</dbReference>
<dbReference type="GO" id="GO:0005381">
    <property type="term" value="F:iron ion transmembrane transporter activity"/>
    <property type="evidence" value="ECO:0007669"/>
    <property type="project" value="UniProtKB-UniRule"/>
</dbReference>
<keyword evidence="7" id="KW-0406">Ion transport</keyword>
<dbReference type="SUPFAM" id="SSF103473">
    <property type="entry name" value="MFS general substrate transporter"/>
    <property type="match status" value="1"/>
</dbReference>
<comment type="caution">
    <text evidence="8">The sequence shown here is derived from an EMBL/GenBank/DDBJ whole genome shotgun (WGS) entry which is preliminary data.</text>
</comment>
<reference evidence="8 9" key="1">
    <citation type="submission" date="2015-09" db="EMBL/GenBank/DDBJ databases">
        <title>Host preference determinants of Valsa canker pathogens revealed by comparative genomics.</title>
        <authorList>
            <person name="Yin Z."/>
            <person name="Huang L."/>
        </authorList>
    </citation>
    <scope>NUCLEOTIDE SEQUENCE [LARGE SCALE GENOMIC DNA]</scope>
    <source>
        <strain evidence="8 9">SXYLt</strain>
    </source>
</reference>
<dbReference type="STRING" id="1230097.A0A423W3A1"/>
<dbReference type="OrthoDB" id="648861at2759"/>
<proteinExistence type="inferred from homology"/>
<protein>
    <recommendedName>
        <fullName evidence="7">Solute carrier family 40 member</fullName>
    </recommendedName>
</protein>
<comment type="subcellular location">
    <subcellularLocation>
        <location evidence="1 7">Membrane</location>
        <topology evidence="1 7">Multi-pass membrane protein</topology>
    </subcellularLocation>
</comment>
<keyword evidence="6 7" id="KW-0472">Membrane</keyword>
<feature type="transmembrane region" description="Helical" evidence="7">
    <location>
        <begin position="45"/>
        <end position="64"/>
    </location>
</feature>
<keyword evidence="9" id="KW-1185">Reference proteome</keyword>
<name>A0A423W3A1_9PEZI</name>
<dbReference type="Gene3D" id="1.20.1250.20">
    <property type="entry name" value="MFS general substrate transporter like domains"/>
    <property type="match status" value="1"/>
</dbReference>
<comment type="caution">
    <text evidence="7">Lacks conserved residue(s) required for the propagation of feature annotation.</text>
</comment>
<evidence type="ECO:0000256" key="2">
    <source>
        <dbReference type="ARBA" id="ARBA00006279"/>
    </source>
</evidence>
<evidence type="ECO:0000256" key="1">
    <source>
        <dbReference type="ARBA" id="ARBA00004141"/>
    </source>
</evidence>
<evidence type="ECO:0000256" key="6">
    <source>
        <dbReference type="ARBA" id="ARBA00023136"/>
    </source>
</evidence>
<dbReference type="PANTHER" id="PTHR11660:SF57">
    <property type="entry name" value="SOLUTE CARRIER FAMILY 40 MEMBER"/>
    <property type="match status" value="1"/>
</dbReference>
<evidence type="ECO:0000256" key="5">
    <source>
        <dbReference type="ARBA" id="ARBA00022989"/>
    </source>
</evidence>
<comment type="function">
    <text evidence="7">May be involved in iron transport and iron homeostasis.</text>
</comment>
<evidence type="ECO:0000313" key="9">
    <source>
        <dbReference type="Proteomes" id="UP000285146"/>
    </source>
</evidence>
<dbReference type="InterPro" id="IPR009716">
    <property type="entry name" value="Ferroportin-1"/>
</dbReference>
<dbReference type="InterPro" id="IPR036259">
    <property type="entry name" value="MFS_trans_sf"/>
</dbReference>
<feature type="transmembrane region" description="Helical" evidence="7">
    <location>
        <begin position="144"/>
        <end position="166"/>
    </location>
</feature>
<feature type="transmembrane region" description="Helical" evidence="7">
    <location>
        <begin position="12"/>
        <end position="33"/>
    </location>
</feature>
<keyword evidence="3 7" id="KW-0813">Transport</keyword>
<keyword evidence="5 7" id="KW-1133">Transmembrane helix</keyword>
<dbReference type="Proteomes" id="UP000285146">
    <property type="component" value="Unassembled WGS sequence"/>
</dbReference>
<dbReference type="InParanoid" id="A0A423W3A1"/>
<dbReference type="PANTHER" id="PTHR11660">
    <property type="entry name" value="SOLUTE CARRIER FAMILY 40 MEMBER"/>
    <property type="match status" value="1"/>
</dbReference>
<sequence length="184" mass="20235">MITYLLAVGYTSQFVGIARVGSSVFEISATWLAPYLTRKIGVVRTGIWSLAWQMACLAGALGWYFSGYGGMGTNSIVSATGLVVGVALSRMGLWGFDLCAQTIIQDEVEDHHRGTFSAVETAFQNVIEMLAFLTTIVFSRPDEFQWPLLISVAAVYIAGGLHACFLRKRRGHLFHTPPCIRHKE</sequence>
<dbReference type="EMBL" id="LKEB01000063">
    <property type="protein sequence ID" value="ROV97797.1"/>
    <property type="molecule type" value="Genomic_DNA"/>
</dbReference>
<evidence type="ECO:0000256" key="3">
    <source>
        <dbReference type="ARBA" id="ARBA00022448"/>
    </source>
</evidence>
<evidence type="ECO:0000313" key="8">
    <source>
        <dbReference type="EMBL" id="ROV97797.1"/>
    </source>
</evidence>
<evidence type="ECO:0000256" key="7">
    <source>
        <dbReference type="RuleBase" id="RU365065"/>
    </source>
</evidence>
<dbReference type="AlphaFoldDB" id="A0A423W3A1"/>
<gene>
    <name evidence="8" type="ORF">VPNG_08663</name>
</gene>
<evidence type="ECO:0000256" key="4">
    <source>
        <dbReference type="ARBA" id="ARBA00022692"/>
    </source>
</evidence>
<comment type="similarity">
    <text evidence="2 7">Belongs to the ferroportin (FP) (TC 2.A.100) family. SLC40A subfamily.</text>
</comment>
<accession>A0A423W3A1</accession>
<organism evidence="8 9">
    <name type="scientific">Cytospora leucostoma</name>
    <dbReference type="NCBI Taxonomy" id="1230097"/>
    <lineage>
        <taxon>Eukaryota</taxon>
        <taxon>Fungi</taxon>
        <taxon>Dikarya</taxon>
        <taxon>Ascomycota</taxon>
        <taxon>Pezizomycotina</taxon>
        <taxon>Sordariomycetes</taxon>
        <taxon>Sordariomycetidae</taxon>
        <taxon>Diaporthales</taxon>
        <taxon>Cytosporaceae</taxon>
        <taxon>Cytospora</taxon>
    </lineage>
</organism>
<keyword evidence="4 7" id="KW-0812">Transmembrane</keyword>